<dbReference type="Proteomes" id="UP001566204">
    <property type="component" value="Unassembled WGS sequence"/>
</dbReference>
<proteinExistence type="predicted"/>
<reference evidence="2 3" key="1">
    <citation type="submission" date="2019-05" db="EMBL/GenBank/DDBJ databases">
        <authorList>
            <consortium name="Pathogen Informatics"/>
        </authorList>
    </citation>
    <scope>NUCLEOTIDE SEQUENCE [LARGE SCALE GENOMIC DNA]</scope>
    <source>
        <strain evidence="2 3">NCTC11429</strain>
    </source>
</reference>
<protein>
    <submittedName>
        <fullName evidence="1">DUF2851 family protein</fullName>
    </submittedName>
    <submittedName>
        <fullName evidence="2">Protein of uncharacterized function (DUF2851)</fullName>
    </submittedName>
</protein>
<evidence type="ECO:0000313" key="1">
    <source>
        <dbReference type="EMBL" id="MEZ0451433.1"/>
    </source>
</evidence>
<sequence>MVVSENLMQFIWKLRLFNRVGLRTSAGTPLAVVRVGQHNTDAGPDFVLSHIILADEEWVGNIEIHFRSSDWNRHLHQYDEAYNNVILHVVWIEDQIIYRSDGSVIPTLVLSEYVRQDLLDKYANMMRATNWLPCQSRIGEVEELKKDMWLDALSVERLEVKAEDIFGLLAQFNSDWEKVFWVWICRCMGLKVNADTFQELGEKLPLATMQKYRSDGLKIEALLFGIAGFLTPECADQYMQRLYHEFAYQQAVHGIRLVNGVWKKLRMRPYNFPELRIAQLVALFTEKSLSLSKVLTIQNLAEARLLFDISSINSYWKSRFSIGASPGIERSGKIGKATVDILVINTVVLMLFAYGKYYGIHPYMDRAVALLEAMPAEKNAIIKQFADLGWRATNASQGQGMLQLKKHYCERKQCLKCRIGTEILRN</sequence>
<organism evidence="2 3">
    <name type="scientific">Sphingobacterium thalpophilum</name>
    <dbReference type="NCBI Taxonomy" id="259"/>
    <lineage>
        <taxon>Bacteria</taxon>
        <taxon>Pseudomonadati</taxon>
        <taxon>Bacteroidota</taxon>
        <taxon>Sphingobacteriia</taxon>
        <taxon>Sphingobacteriales</taxon>
        <taxon>Sphingobacteriaceae</taxon>
        <taxon>Sphingobacterium</taxon>
    </lineage>
</organism>
<dbReference type="EMBL" id="LR590484">
    <property type="protein sequence ID" value="VTR54283.1"/>
    <property type="molecule type" value="Genomic_DNA"/>
</dbReference>
<dbReference type="AlphaFoldDB" id="A0A4U9W684"/>
<keyword evidence="4" id="KW-1185">Reference proteome</keyword>
<dbReference type="EMBL" id="JBEOQB010000002">
    <property type="protein sequence ID" value="MEZ0451433.1"/>
    <property type="molecule type" value="Genomic_DNA"/>
</dbReference>
<evidence type="ECO:0000313" key="3">
    <source>
        <dbReference type="Proteomes" id="UP000308196"/>
    </source>
</evidence>
<name>A0A4U9W684_9SPHI</name>
<accession>A0A4U9W684</accession>
<evidence type="ECO:0000313" key="2">
    <source>
        <dbReference type="EMBL" id="VTR54283.1"/>
    </source>
</evidence>
<dbReference type="Pfam" id="PF11013">
    <property type="entry name" value="DUF2851"/>
    <property type="match status" value="1"/>
</dbReference>
<evidence type="ECO:0000313" key="4">
    <source>
        <dbReference type="Proteomes" id="UP001566204"/>
    </source>
</evidence>
<dbReference type="STRING" id="1123265.GCA_000686625_00372"/>
<gene>
    <name evidence="1" type="ORF">ABTW24_07480</name>
    <name evidence="2" type="ORF">NCTC11429_05034</name>
</gene>
<dbReference type="KEGG" id="stha:NCTC11429_05034"/>
<dbReference type="Proteomes" id="UP000308196">
    <property type="component" value="Chromosome"/>
</dbReference>
<dbReference type="InterPro" id="IPR021272">
    <property type="entry name" value="DUF2851"/>
</dbReference>
<dbReference type="RefSeq" id="WP_028068504.1">
    <property type="nucleotide sequence ID" value="NZ_CP141191.1"/>
</dbReference>
<reference evidence="1 4" key="2">
    <citation type="submission" date="2024-06" db="EMBL/GenBank/DDBJ databases">
        <title>Soil Sphingobacterium thalpophilum.</title>
        <authorList>
            <person name="Yang J."/>
            <person name="Li J."/>
        </authorList>
    </citation>
    <scope>NUCLEOTIDE SEQUENCE [LARGE SCALE GENOMIC DNA]</scope>
    <source>
        <strain evidence="1 4">22g91tb</strain>
    </source>
</reference>
<dbReference type="GeneID" id="78465587"/>